<dbReference type="Proteomes" id="UP000235392">
    <property type="component" value="Unassembled WGS sequence"/>
</dbReference>
<keyword evidence="3" id="KW-0804">Transcription</keyword>
<dbReference type="InterPro" id="IPR037525">
    <property type="entry name" value="Velvet_dom"/>
</dbReference>
<comment type="caution">
    <text evidence="6">The sequence shown here is derived from an EMBL/GenBank/DDBJ whole genome shotgun (WGS) entry which is preliminary data.</text>
</comment>
<feature type="domain" description="Velvet" evidence="5">
    <location>
        <begin position="1"/>
        <end position="174"/>
    </location>
</feature>
<dbReference type="EMBL" id="PGCJ01001052">
    <property type="protein sequence ID" value="PLW10630.1"/>
    <property type="molecule type" value="Genomic_DNA"/>
</dbReference>
<dbReference type="GO" id="GO:0005634">
    <property type="term" value="C:nucleus"/>
    <property type="evidence" value="ECO:0007669"/>
    <property type="project" value="UniProtKB-SubCell"/>
</dbReference>
<dbReference type="OrthoDB" id="5599552at2759"/>
<evidence type="ECO:0000256" key="4">
    <source>
        <dbReference type="ARBA" id="ARBA00023242"/>
    </source>
</evidence>
<evidence type="ECO:0000259" key="5">
    <source>
        <dbReference type="PROSITE" id="PS51821"/>
    </source>
</evidence>
<evidence type="ECO:0000313" key="7">
    <source>
        <dbReference type="EMBL" id="PLW40177.1"/>
    </source>
</evidence>
<sequence length="192" mass="21440">MSRPFLLSLYQQPACGIRLNELRFPGGRGQIPAMPPLVVKAEVPDGVDVSSLLERYACTLQLYESTGAVRLPDELLFRVPRTRCQLVPSMEEPHQIEPLFIFGEIVIRECGSFRLRVVLQEIGGSSRGESWTELASIMTDPLDVVEPDQFPGEANIRTPLSQHLIDNGIVLHFPPGDDSINWEEDYPTINGV</sequence>
<evidence type="ECO:0000256" key="3">
    <source>
        <dbReference type="ARBA" id="ARBA00023163"/>
    </source>
</evidence>
<dbReference type="InterPro" id="IPR038491">
    <property type="entry name" value="Velvet_dom_sf"/>
</dbReference>
<evidence type="ECO:0000313" key="8">
    <source>
        <dbReference type="EMBL" id="PLW43269.1"/>
    </source>
</evidence>
<dbReference type="PROSITE" id="PS51821">
    <property type="entry name" value="VELVET"/>
    <property type="match status" value="1"/>
</dbReference>
<evidence type="ECO:0000313" key="10">
    <source>
        <dbReference type="Proteomes" id="UP000235392"/>
    </source>
</evidence>
<reference evidence="9 10" key="1">
    <citation type="submission" date="2017-11" db="EMBL/GenBank/DDBJ databases">
        <title>De novo assembly and phasing of dikaryotic genomes from two isolates of Puccinia coronata f. sp. avenae, the causal agent of oat crown rust.</title>
        <authorList>
            <person name="Miller M.E."/>
            <person name="Zhang Y."/>
            <person name="Omidvar V."/>
            <person name="Sperschneider J."/>
            <person name="Schwessinger B."/>
            <person name="Raley C."/>
            <person name="Palmer J.M."/>
            <person name="Garnica D."/>
            <person name="Upadhyaya N."/>
            <person name="Rathjen J."/>
            <person name="Taylor J.M."/>
            <person name="Park R.F."/>
            <person name="Dodds P.N."/>
            <person name="Hirsch C.D."/>
            <person name="Kianian S.F."/>
            <person name="Figueroa M."/>
        </authorList>
    </citation>
    <scope>NUCLEOTIDE SEQUENCE [LARGE SCALE GENOMIC DNA]</scope>
    <source>
        <strain evidence="6">12NC29</strain>
        <strain evidence="7">12SD80</strain>
    </source>
</reference>
<name>A0A2N5SBK4_9BASI</name>
<evidence type="ECO:0000313" key="6">
    <source>
        <dbReference type="EMBL" id="PLW10630.1"/>
    </source>
</evidence>
<dbReference type="Gene3D" id="2.60.40.3960">
    <property type="entry name" value="Velvet domain"/>
    <property type="match status" value="1"/>
</dbReference>
<keyword evidence="9" id="KW-1185">Reference proteome</keyword>
<evidence type="ECO:0000313" key="9">
    <source>
        <dbReference type="Proteomes" id="UP000235388"/>
    </source>
</evidence>
<dbReference type="AlphaFoldDB" id="A0A2N5SBK4"/>
<accession>A0A2N5SBK4</accession>
<dbReference type="PANTHER" id="PTHR33572">
    <property type="entry name" value="SPORE DEVELOPMENT REGULATOR VOSA"/>
    <property type="match status" value="1"/>
</dbReference>
<dbReference type="PANTHER" id="PTHR33572:SF3">
    <property type="entry name" value="VELVET COMPLEX SUBUNIT B"/>
    <property type="match status" value="1"/>
</dbReference>
<gene>
    <name evidence="8" type="ORF">PCANC_17382</name>
    <name evidence="6" type="ORF">PCANC_24546</name>
    <name evidence="7" type="ORF">PCASD_12274</name>
</gene>
<dbReference type="InterPro" id="IPR021740">
    <property type="entry name" value="Velvet"/>
</dbReference>
<dbReference type="EMBL" id="PGCJ01000149">
    <property type="protein sequence ID" value="PLW43269.1"/>
    <property type="molecule type" value="Genomic_DNA"/>
</dbReference>
<protein>
    <recommendedName>
        <fullName evidence="5">Velvet domain-containing protein</fullName>
    </recommendedName>
</protein>
<dbReference type="EMBL" id="PGCI01000105">
    <property type="protein sequence ID" value="PLW40177.1"/>
    <property type="molecule type" value="Genomic_DNA"/>
</dbReference>
<evidence type="ECO:0000256" key="1">
    <source>
        <dbReference type="ARBA" id="ARBA00004123"/>
    </source>
</evidence>
<keyword evidence="2" id="KW-0805">Transcription regulation</keyword>
<dbReference type="Pfam" id="PF11754">
    <property type="entry name" value="Velvet"/>
    <property type="match status" value="1"/>
</dbReference>
<evidence type="ECO:0000256" key="2">
    <source>
        <dbReference type="ARBA" id="ARBA00023015"/>
    </source>
</evidence>
<organism evidence="6 9">
    <name type="scientific">Puccinia coronata f. sp. avenae</name>
    <dbReference type="NCBI Taxonomy" id="200324"/>
    <lineage>
        <taxon>Eukaryota</taxon>
        <taxon>Fungi</taxon>
        <taxon>Dikarya</taxon>
        <taxon>Basidiomycota</taxon>
        <taxon>Pucciniomycotina</taxon>
        <taxon>Pucciniomycetes</taxon>
        <taxon>Pucciniales</taxon>
        <taxon>Pucciniaceae</taxon>
        <taxon>Puccinia</taxon>
    </lineage>
</organism>
<keyword evidence="4" id="KW-0539">Nucleus</keyword>
<comment type="subcellular location">
    <subcellularLocation>
        <location evidence="1">Nucleus</location>
    </subcellularLocation>
</comment>
<dbReference type="Proteomes" id="UP000235388">
    <property type="component" value="Unassembled WGS sequence"/>
</dbReference>
<proteinExistence type="predicted"/>